<dbReference type="PROSITE" id="PS50011">
    <property type="entry name" value="PROTEIN_KINASE_DOM"/>
    <property type="match status" value="1"/>
</dbReference>
<dbReference type="Pfam" id="PF00069">
    <property type="entry name" value="Pkinase"/>
    <property type="match status" value="1"/>
</dbReference>
<dbReference type="PROSITE" id="PS00108">
    <property type="entry name" value="PROTEIN_KINASE_ST"/>
    <property type="match status" value="1"/>
</dbReference>
<feature type="domain" description="Protein kinase" evidence="4">
    <location>
        <begin position="12"/>
        <end position="264"/>
    </location>
</feature>
<dbReference type="InterPro" id="IPR008271">
    <property type="entry name" value="Ser/Thr_kinase_AS"/>
</dbReference>
<dbReference type="GO" id="GO:0005737">
    <property type="term" value="C:cytoplasm"/>
    <property type="evidence" value="ECO:0007669"/>
    <property type="project" value="TreeGrafter"/>
</dbReference>
<dbReference type="InterPro" id="IPR017441">
    <property type="entry name" value="Protein_kinase_ATP_BS"/>
</dbReference>
<keyword evidence="5" id="KW-0418">Kinase</keyword>
<dbReference type="Gene3D" id="3.30.200.20">
    <property type="entry name" value="Phosphorylase Kinase, domain 1"/>
    <property type="match status" value="1"/>
</dbReference>
<feature type="binding site" evidence="3">
    <location>
        <position position="41"/>
    </location>
    <ligand>
        <name>ATP</name>
        <dbReference type="ChEBI" id="CHEBI:30616"/>
    </ligand>
</feature>
<gene>
    <name evidence="5" type="ORF">FNV1690</name>
</gene>
<evidence type="ECO:0000313" key="5">
    <source>
        <dbReference type="EMBL" id="EAA24807.1"/>
    </source>
</evidence>
<dbReference type="PANTHER" id="PTHR44167">
    <property type="entry name" value="OVARIAN-SPECIFIC SERINE/THREONINE-PROTEIN KINASE LOK-RELATED"/>
    <property type="match status" value="1"/>
</dbReference>
<sequence>MSKIKKTYCNKYEIIEELGEGGNAKVYSVKSKDDSNSYALKDLIVNGKEKYTRFINEIDIIKNYSSQIKGIIPIIDFSIDEYWYVMPIAIPIMTYIIKNNIDILDIIQGAVELCYTLEKLHDKNISHRDIKPSNIYFYNNRFCLADFGLAELIGETNHYTKSDKGLGAIFTIAPEMKRNPKEADGKKADVFSLAKTIWMLLTKDEKGFDGVYNYLDPSHSLQYIHEYKDTHLVEINELLKEATDNEPNNRPDIKKFKEKLENWVEVYLDDYKSQISDWNFLNKQLFGFIPPKSVSWENNKEIIEILNTIGQNPAYNHMFFHTGGGLDFSYAKIAEETDCIKLFTTDDFCYILKPKILYFESFNDCRWNYFLLELDNLKPIIEDSPFDDREHLVEDSPGHYVSAKYVQYGVYDYDTGVPLPDTYQEVCRYTTGKFLFVMKKGPYNKIRATYDGRHGDCSHIYFKNYIKFLMDALNNIKIKYKDKIVDISNEQLEENILNSDSFSKNPFKRDTTFDKFKDKDYIQQQVTKKNYVKNNFRNWNFKEILETYSGSDSNKIQFTFEFCNQIDSLFTNTFYICNDGYIREANLVSKKDYYYIYDRNLATDLKNKLNQKILELLKMAGIKTEEENENYFSIKLTRIGKPSHLFTKQEIREEILKADDRVHNQLVIDENGYAKIISNNQGYLFPVRHETWIAGNRYVGKYSSLSTLDEDYIFLLEGWLLYLKTGRSQYVADWISDKNADENALLEKIKKYY</sequence>
<proteinExistence type="predicted"/>
<dbReference type="InterPro" id="IPR011009">
    <property type="entry name" value="Kinase-like_dom_sf"/>
</dbReference>
<keyword evidence="5" id="KW-0723">Serine/threonine-protein kinase</keyword>
<accession>Q7P7I2</accession>
<evidence type="ECO:0000256" key="2">
    <source>
        <dbReference type="ARBA" id="ARBA00022840"/>
    </source>
</evidence>
<keyword evidence="5" id="KW-0808">Transferase</keyword>
<dbReference type="AlphaFoldDB" id="Q7P7I2"/>
<dbReference type="GO" id="GO:0005524">
    <property type="term" value="F:ATP binding"/>
    <property type="evidence" value="ECO:0007669"/>
    <property type="project" value="UniProtKB-UniRule"/>
</dbReference>
<evidence type="ECO:0000256" key="3">
    <source>
        <dbReference type="PROSITE-ProRule" id="PRU10141"/>
    </source>
</evidence>
<name>Q7P7I2_FUSVC</name>
<dbReference type="SUPFAM" id="SSF56112">
    <property type="entry name" value="Protein kinase-like (PK-like)"/>
    <property type="match status" value="1"/>
</dbReference>
<dbReference type="PANTHER" id="PTHR44167:SF24">
    <property type="entry name" value="SERINE_THREONINE-PROTEIN KINASE CHK2"/>
    <property type="match status" value="1"/>
</dbReference>
<reference evidence="5 6" key="1">
    <citation type="journal article" date="2003" name="Genome Res.">
        <title>Genome analysis of F. nucleatum sub spp vincentii and its comparison with the genome of F. nucleatum ATCC 25586.</title>
        <authorList>
            <person name="Kapatral V."/>
            <person name="Ivanova N."/>
            <person name="Anderson I."/>
            <person name="Reznik G."/>
            <person name="Bhattacharyya A."/>
            <person name="Gardner W.L."/>
            <person name="Mikhailova N."/>
            <person name="Lapidus A."/>
            <person name="Larsen N."/>
            <person name="D'Souza M."/>
            <person name="Walunas T."/>
            <person name="Haselkorn R."/>
            <person name="Overbeek R."/>
            <person name="Kyrpides N."/>
        </authorList>
    </citation>
    <scope>NUCLEOTIDE SEQUENCE [LARGE SCALE GENOMIC DNA]</scope>
    <source>
        <strain evidence="5 6">ATCC 49256</strain>
    </source>
</reference>
<dbReference type="InterPro" id="IPR000719">
    <property type="entry name" value="Prot_kinase_dom"/>
</dbReference>
<dbReference type="SMART" id="SM00220">
    <property type="entry name" value="S_TKc"/>
    <property type="match status" value="1"/>
</dbReference>
<dbReference type="EC" id="2.7.11.1" evidence="5"/>
<evidence type="ECO:0000256" key="1">
    <source>
        <dbReference type="ARBA" id="ARBA00022741"/>
    </source>
</evidence>
<keyword evidence="1 3" id="KW-0547">Nucleotide-binding</keyword>
<comment type="caution">
    <text evidence="5">The sequence shown here is derived from an EMBL/GenBank/DDBJ whole genome shotgun (WGS) entry which is preliminary data.</text>
</comment>
<dbReference type="PROSITE" id="PS00107">
    <property type="entry name" value="PROTEIN_KINASE_ATP"/>
    <property type="match status" value="1"/>
</dbReference>
<dbReference type="Gene3D" id="1.10.510.10">
    <property type="entry name" value="Transferase(Phosphotransferase) domain 1"/>
    <property type="match status" value="1"/>
</dbReference>
<keyword evidence="2 3" id="KW-0067">ATP-binding</keyword>
<dbReference type="EMBL" id="AABF01000015">
    <property type="protein sequence ID" value="EAA24807.1"/>
    <property type="molecule type" value="Genomic_DNA"/>
</dbReference>
<dbReference type="Proteomes" id="UP000006454">
    <property type="component" value="Unassembled WGS sequence"/>
</dbReference>
<organism evidence="5 6">
    <name type="scientific">Fusobacterium vincentii ATCC 49256</name>
    <dbReference type="NCBI Taxonomy" id="209882"/>
    <lineage>
        <taxon>Bacteria</taxon>
        <taxon>Fusobacteriati</taxon>
        <taxon>Fusobacteriota</taxon>
        <taxon>Fusobacteriia</taxon>
        <taxon>Fusobacteriales</taxon>
        <taxon>Fusobacteriaceae</taxon>
        <taxon>Fusobacterium</taxon>
    </lineage>
</organism>
<evidence type="ECO:0000259" key="4">
    <source>
        <dbReference type="PROSITE" id="PS50011"/>
    </source>
</evidence>
<protein>
    <submittedName>
        <fullName evidence="5">Serine/threonine protein kinase</fullName>
        <ecNumber evidence="5">2.7.11.1</ecNumber>
    </submittedName>
</protein>
<dbReference type="GO" id="GO:0004674">
    <property type="term" value="F:protein serine/threonine kinase activity"/>
    <property type="evidence" value="ECO:0007669"/>
    <property type="project" value="UniProtKB-KW"/>
</dbReference>
<evidence type="ECO:0000313" key="6">
    <source>
        <dbReference type="Proteomes" id="UP000006454"/>
    </source>
</evidence>